<evidence type="ECO:0000313" key="1">
    <source>
        <dbReference type="EMBL" id="KAF5349082.1"/>
    </source>
</evidence>
<reference evidence="1 2" key="1">
    <citation type="journal article" date="2020" name="ISME J.">
        <title>Uncovering the hidden diversity of litter-decomposition mechanisms in mushroom-forming fungi.</title>
        <authorList>
            <person name="Floudas D."/>
            <person name="Bentzer J."/>
            <person name="Ahren D."/>
            <person name="Johansson T."/>
            <person name="Persson P."/>
            <person name="Tunlid A."/>
        </authorList>
    </citation>
    <scope>NUCLEOTIDE SEQUENCE [LARGE SCALE GENOMIC DNA]</scope>
    <source>
        <strain evidence="1 2">CBS 146.42</strain>
    </source>
</reference>
<proteinExistence type="predicted"/>
<keyword evidence="2" id="KW-1185">Reference proteome</keyword>
<accession>A0A8H5CW75</accession>
<sequence>MLLDLPDFTAQAYPEYLDVPHSQLTSSMLESPLRSQPCPPTKFATDLILPDSESTRYLPIPPRIPDKYRSRFSSLDFYREERVRNRNFSQSLIHKLSPDILGTVFEFICLSRPTKAWQRPFCPVVLGSVCWYWHHVAWSTPRVWTRIRLDYTFWRAAGRNRLVNLYVQNSGGMGLHLDIRNAPIADCRGGSLGIPGGDVFDTLFVENPQKLESLEFRVYVNAWLFHIGEISRLGRLINLIRMRVKDSRDLVPVPGTSLSMYNLCALREADFDGLGGPLTCPWTQLTDLTLSVIPSDDAFTAIQYCTNLRSLRCLHLIHQDIWYPDVIPESVITFPYMKKMVWESTVPLSVSWNEALTHWFQFPSLRTLVFNMPITAIKQPSSFLLNLPPSISSLSLQIDPQNLEETQNCIARRLKGVKAANVDILRGVLSSAPPLSTLTLQCDPGFNSESIEMLIPRGCPTDLVATLQELVLVADSPWSPRTFAVLLGVIGSRRVGGFQAIKQLNAVGLVLPTAKCIERWPQAFIDGVRELVEDGLRVTVNVKGEGLVDIDWFAPYQEPEADEDYESSSSGGL</sequence>
<organism evidence="1 2">
    <name type="scientific">Leucocoprinus leucothites</name>
    <dbReference type="NCBI Taxonomy" id="201217"/>
    <lineage>
        <taxon>Eukaryota</taxon>
        <taxon>Fungi</taxon>
        <taxon>Dikarya</taxon>
        <taxon>Basidiomycota</taxon>
        <taxon>Agaricomycotina</taxon>
        <taxon>Agaricomycetes</taxon>
        <taxon>Agaricomycetidae</taxon>
        <taxon>Agaricales</taxon>
        <taxon>Agaricineae</taxon>
        <taxon>Agaricaceae</taxon>
        <taxon>Leucocoprinus</taxon>
    </lineage>
</organism>
<dbReference type="SUPFAM" id="SSF52047">
    <property type="entry name" value="RNI-like"/>
    <property type="match status" value="1"/>
</dbReference>
<evidence type="ECO:0008006" key="3">
    <source>
        <dbReference type="Google" id="ProtNLM"/>
    </source>
</evidence>
<protein>
    <recommendedName>
        <fullName evidence="3">F-box domain-containing protein</fullName>
    </recommendedName>
</protein>
<evidence type="ECO:0000313" key="2">
    <source>
        <dbReference type="Proteomes" id="UP000559027"/>
    </source>
</evidence>
<gene>
    <name evidence="1" type="ORF">D9756_009421</name>
</gene>
<comment type="caution">
    <text evidence="1">The sequence shown here is derived from an EMBL/GenBank/DDBJ whole genome shotgun (WGS) entry which is preliminary data.</text>
</comment>
<dbReference type="OrthoDB" id="3266451at2759"/>
<dbReference type="Proteomes" id="UP000559027">
    <property type="component" value="Unassembled WGS sequence"/>
</dbReference>
<name>A0A8H5CW75_9AGAR</name>
<dbReference type="EMBL" id="JAACJO010000017">
    <property type="protein sequence ID" value="KAF5349082.1"/>
    <property type="molecule type" value="Genomic_DNA"/>
</dbReference>
<dbReference type="AlphaFoldDB" id="A0A8H5CW75"/>